<evidence type="ECO:0000313" key="2">
    <source>
        <dbReference type="EMBL" id="KAK9004257.1"/>
    </source>
</evidence>
<sequence length="210" mass="22581">MRKLGLLCSSNVEQDTNQLNGSIIKLNFDASFNSASNSSVSGIVARDSHGFILAACTCPHRGIADAFIAEAVACEKAVSFALDLGFRSVQIEGDSLSVIKKINSTAMDKSIISPIIGDIKALSVNFVSVTFSFVGRRGNVVAHELARFGDVLPYLQTFSAPPFLEHIVSVSSSEDCMEESSSFSFPRIGSFIFSESEEYKTEEAIENSSS</sequence>
<accession>A0ABR2QUB3</accession>
<gene>
    <name evidence="2" type="ORF">V6N11_002063</name>
</gene>
<organism evidence="2 3">
    <name type="scientific">Hibiscus sabdariffa</name>
    <name type="common">roselle</name>
    <dbReference type="NCBI Taxonomy" id="183260"/>
    <lineage>
        <taxon>Eukaryota</taxon>
        <taxon>Viridiplantae</taxon>
        <taxon>Streptophyta</taxon>
        <taxon>Embryophyta</taxon>
        <taxon>Tracheophyta</taxon>
        <taxon>Spermatophyta</taxon>
        <taxon>Magnoliopsida</taxon>
        <taxon>eudicotyledons</taxon>
        <taxon>Gunneridae</taxon>
        <taxon>Pentapetalae</taxon>
        <taxon>rosids</taxon>
        <taxon>malvids</taxon>
        <taxon>Malvales</taxon>
        <taxon>Malvaceae</taxon>
        <taxon>Malvoideae</taxon>
        <taxon>Hibiscus</taxon>
    </lineage>
</organism>
<dbReference type="Proteomes" id="UP001396334">
    <property type="component" value="Unassembled WGS sequence"/>
</dbReference>
<dbReference type="CDD" id="cd06222">
    <property type="entry name" value="RNase_H_like"/>
    <property type="match status" value="1"/>
</dbReference>
<dbReference type="PANTHER" id="PTHR47074">
    <property type="entry name" value="BNAC02G40300D PROTEIN"/>
    <property type="match status" value="1"/>
</dbReference>
<dbReference type="InterPro" id="IPR036397">
    <property type="entry name" value="RNaseH_sf"/>
</dbReference>
<dbReference type="EMBL" id="JBBPBN010000031">
    <property type="protein sequence ID" value="KAK9004257.1"/>
    <property type="molecule type" value="Genomic_DNA"/>
</dbReference>
<protein>
    <recommendedName>
        <fullName evidence="1">RNase H type-1 domain-containing protein</fullName>
    </recommendedName>
</protein>
<reference evidence="2 3" key="1">
    <citation type="journal article" date="2024" name="G3 (Bethesda)">
        <title>Genome assembly of Hibiscus sabdariffa L. provides insights into metabolisms of medicinal natural products.</title>
        <authorList>
            <person name="Kim T."/>
        </authorList>
    </citation>
    <scope>NUCLEOTIDE SEQUENCE [LARGE SCALE GENOMIC DNA]</scope>
    <source>
        <strain evidence="2">TK-2024</strain>
        <tissue evidence="2">Old leaves</tissue>
    </source>
</reference>
<dbReference type="PANTHER" id="PTHR47074:SF61">
    <property type="entry name" value="RNASE H TYPE-1 DOMAIN-CONTAINING PROTEIN"/>
    <property type="match status" value="1"/>
</dbReference>
<evidence type="ECO:0000313" key="3">
    <source>
        <dbReference type="Proteomes" id="UP001396334"/>
    </source>
</evidence>
<evidence type="ECO:0000259" key="1">
    <source>
        <dbReference type="Pfam" id="PF13456"/>
    </source>
</evidence>
<dbReference type="InterPro" id="IPR044730">
    <property type="entry name" value="RNase_H-like_dom_plant"/>
</dbReference>
<dbReference type="InterPro" id="IPR052929">
    <property type="entry name" value="RNase_H-like_EbsB-rel"/>
</dbReference>
<name>A0ABR2QUB3_9ROSI</name>
<dbReference type="Gene3D" id="3.30.420.10">
    <property type="entry name" value="Ribonuclease H-like superfamily/Ribonuclease H"/>
    <property type="match status" value="1"/>
</dbReference>
<dbReference type="InterPro" id="IPR002156">
    <property type="entry name" value="RNaseH_domain"/>
</dbReference>
<feature type="domain" description="RNase H type-1" evidence="1">
    <location>
        <begin position="27"/>
        <end position="148"/>
    </location>
</feature>
<proteinExistence type="predicted"/>
<dbReference type="Pfam" id="PF13456">
    <property type="entry name" value="RVT_3"/>
    <property type="match status" value="1"/>
</dbReference>
<dbReference type="InterPro" id="IPR012337">
    <property type="entry name" value="RNaseH-like_sf"/>
</dbReference>
<keyword evidence="3" id="KW-1185">Reference proteome</keyword>
<dbReference type="SUPFAM" id="SSF53098">
    <property type="entry name" value="Ribonuclease H-like"/>
    <property type="match status" value="1"/>
</dbReference>
<comment type="caution">
    <text evidence="2">The sequence shown here is derived from an EMBL/GenBank/DDBJ whole genome shotgun (WGS) entry which is preliminary data.</text>
</comment>